<accession>A0A0V0GPC0</accession>
<name>A0A0V0GPC0_SOLCH</name>
<reference evidence="2" key="1">
    <citation type="submission" date="2015-12" db="EMBL/GenBank/DDBJ databases">
        <title>Gene expression during late stages of embryo sac development: a critical building block for successful pollen-pistil interactions.</title>
        <authorList>
            <person name="Liu Y."/>
            <person name="Joly V."/>
            <person name="Sabar M."/>
            <person name="Matton D.P."/>
        </authorList>
    </citation>
    <scope>NUCLEOTIDE SEQUENCE</scope>
</reference>
<evidence type="ECO:0000256" key="1">
    <source>
        <dbReference type="SAM" id="Phobius"/>
    </source>
</evidence>
<dbReference type="EMBL" id="GEDG01034199">
    <property type="protein sequence ID" value="JAP09854.1"/>
    <property type="molecule type" value="Transcribed_RNA"/>
</dbReference>
<organism evidence="2">
    <name type="scientific">Solanum chacoense</name>
    <name type="common">Chaco potato</name>
    <dbReference type="NCBI Taxonomy" id="4108"/>
    <lineage>
        <taxon>Eukaryota</taxon>
        <taxon>Viridiplantae</taxon>
        <taxon>Streptophyta</taxon>
        <taxon>Embryophyta</taxon>
        <taxon>Tracheophyta</taxon>
        <taxon>Spermatophyta</taxon>
        <taxon>Magnoliopsida</taxon>
        <taxon>eudicotyledons</taxon>
        <taxon>Gunneridae</taxon>
        <taxon>Pentapetalae</taxon>
        <taxon>asterids</taxon>
        <taxon>lamiids</taxon>
        <taxon>Solanales</taxon>
        <taxon>Solanaceae</taxon>
        <taxon>Solanoideae</taxon>
        <taxon>Solaneae</taxon>
        <taxon>Solanum</taxon>
    </lineage>
</organism>
<feature type="transmembrane region" description="Helical" evidence="1">
    <location>
        <begin position="46"/>
        <end position="67"/>
    </location>
</feature>
<keyword evidence="1" id="KW-1133">Transmembrane helix</keyword>
<evidence type="ECO:0000313" key="2">
    <source>
        <dbReference type="EMBL" id="JAP09854.1"/>
    </source>
</evidence>
<proteinExistence type="predicted"/>
<sequence>MSEFSFLHPTCLISWTMFHVADLILAIAFSIITFSYAGIHGFESKFYLFLTSLDCQAYLVMVVTRVIGC</sequence>
<keyword evidence="1" id="KW-0812">Transmembrane</keyword>
<feature type="transmembrane region" description="Helical" evidence="1">
    <location>
        <begin position="12"/>
        <end position="34"/>
    </location>
</feature>
<keyword evidence="1" id="KW-0472">Membrane</keyword>
<protein>
    <submittedName>
        <fullName evidence="2">Putative ovule protein</fullName>
    </submittedName>
</protein>
<dbReference type="AlphaFoldDB" id="A0A0V0GPC0"/>